<evidence type="ECO:0000256" key="1">
    <source>
        <dbReference type="ARBA" id="ARBA00001166"/>
    </source>
</evidence>
<reference evidence="20" key="1">
    <citation type="thesis" date="2020" institute="ProQuest LLC" country="789 East Eisenhower Parkway, Ann Arbor, MI, USA">
        <title>Comparative Genomics and Chromosome Evolution.</title>
        <authorList>
            <person name="Mudd A.B."/>
        </authorList>
    </citation>
    <scope>NUCLEOTIDE SEQUENCE</scope>
    <source>
        <strain evidence="20">Female2</strain>
        <tissue evidence="20">Blood</tissue>
    </source>
</reference>
<dbReference type="InterPro" id="IPR002501">
    <property type="entry name" value="PsdUridine_synth_N"/>
</dbReference>
<dbReference type="Proteomes" id="UP000812440">
    <property type="component" value="Unassembled WGS sequence"/>
</dbReference>
<keyword evidence="9" id="KW-0007">Acetylation</keyword>
<dbReference type="GO" id="GO:0005829">
    <property type="term" value="C:cytosol"/>
    <property type="evidence" value="ECO:0007669"/>
    <property type="project" value="UniProtKB-SubCell"/>
</dbReference>
<dbReference type="OrthoDB" id="9995526at2759"/>
<evidence type="ECO:0000256" key="5">
    <source>
        <dbReference type="ARBA" id="ARBA00012787"/>
    </source>
</evidence>
<comment type="catalytic activity">
    <reaction evidence="13">
        <text>uridine(55) in tRNA = pseudouridine(55) in tRNA</text>
        <dbReference type="Rhea" id="RHEA:42532"/>
        <dbReference type="Rhea" id="RHEA-COMP:10101"/>
        <dbReference type="Rhea" id="RHEA-COMP:10102"/>
        <dbReference type="ChEBI" id="CHEBI:65314"/>
        <dbReference type="ChEBI" id="CHEBI:65315"/>
        <dbReference type="EC" id="5.4.99.25"/>
    </reaction>
    <physiologicalReaction direction="left-to-right" evidence="13">
        <dbReference type="Rhea" id="RHEA:42533"/>
    </physiologicalReaction>
</comment>
<comment type="catalytic activity">
    <reaction evidence="12">
        <text>a uridine in tRNA = a pseudouridine in tRNA</text>
        <dbReference type="Rhea" id="RHEA:54572"/>
        <dbReference type="Rhea" id="RHEA-COMP:13339"/>
        <dbReference type="Rhea" id="RHEA-COMP:13934"/>
        <dbReference type="ChEBI" id="CHEBI:65314"/>
        <dbReference type="ChEBI" id="CHEBI:65315"/>
    </reaction>
</comment>
<dbReference type="Gene3D" id="3.30.2350.10">
    <property type="entry name" value="Pseudouridine synthase"/>
    <property type="match status" value="1"/>
</dbReference>
<sequence>MAGDGANKLLALSGLFPVYKPKGPTSAQVVAQLKEAGLKEYVKKRKQTLKIGHGGTLDSSASGVLVIGIGDGTKMLGTMLTGSKKYSTEGELGKATDTLDASGTVTEEKPYDHVTKEDLDNVLKSFVGDIMQVPPLFSALKRDGERLSSLLRKGVTVEAKPARPVTVYSLSVRDFQPPLFTLNVECSGGFYVRSLVSDVGKALKTCASVKDLVRTKQGPFTIEDHALKEEDWTIGRISDAVREFAPLLPTPPGNKKLKTDNSDKIIPSPE</sequence>
<dbReference type="GO" id="GO:0160148">
    <property type="term" value="F:tRNA pseudouridine(55) synthase activity"/>
    <property type="evidence" value="ECO:0007669"/>
    <property type="project" value="UniProtKB-EC"/>
</dbReference>
<dbReference type="PANTHER" id="PTHR13767:SF2">
    <property type="entry name" value="PSEUDOURIDYLATE SYNTHASE TRUB1"/>
    <property type="match status" value="1"/>
</dbReference>
<dbReference type="HAMAP" id="MF_01080">
    <property type="entry name" value="TruB_bact"/>
    <property type="match status" value="1"/>
</dbReference>
<evidence type="ECO:0000256" key="7">
    <source>
        <dbReference type="ARBA" id="ARBA00022664"/>
    </source>
</evidence>
<evidence type="ECO:0000313" key="21">
    <source>
        <dbReference type="Proteomes" id="UP000812440"/>
    </source>
</evidence>
<evidence type="ECO:0000256" key="15">
    <source>
        <dbReference type="ARBA" id="ARBA00067538"/>
    </source>
</evidence>
<proteinExistence type="inferred from homology"/>
<name>A0A8T2IBD8_9PIPI</name>
<keyword evidence="8" id="KW-0819">tRNA processing</keyword>
<evidence type="ECO:0000256" key="17">
    <source>
        <dbReference type="ARBA" id="ARBA00079906"/>
    </source>
</evidence>
<dbReference type="InterPro" id="IPR014780">
    <property type="entry name" value="tRNA_psdUridine_synth_TruB"/>
</dbReference>
<evidence type="ECO:0000256" key="18">
    <source>
        <dbReference type="SAM" id="MobiDB-lite"/>
    </source>
</evidence>
<evidence type="ECO:0000256" key="8">
    <source>
        <dbReference type="ARBA" id="ARBA00022694"/>
    </source>
</evidence>
<protein>
    <recommendedName>
        <fullName evidence="15">Pseudouridylate synthase TRUB1</fullName>
        <ecNumber evidence="5">5.4.99.25</ecNumber>
    </recommendedName>
    <alternativeName>
        <fullName evidence="16">TruB pseudouridine synthase homolog 1</fullName>
    </alternativeName>
    <alternativeName>
        <fullName evidence="17">tRNA pseudouridine 55 synthase TRUB1</fullName>
    </alternativeName>
</protein>
<evidence type="ECO:0000256" key="16">
    <source>
        <dbReference type="ARBA" id="ARBA00079278"/>
    </source>
</evidence>
<dbReference type="GO" id="GO:0006400">
    <property type="term" value="P:tRNA modification"/>
    <property type="evidence" value="ECO:0007669"/>
    <property type="project" value="TreeGrafter"/>
</dbReference>
<comment type="subcellular location">
    <subcellularLocation>
        <location evidence="3">Cytoplasm</location>
        <location evidence="3">Cytosol</location>
    </subcellularLocation>
    <subcellularLocation>
        <location evidence="2">Nucleus</location>
    </subcellularLocation>
</comment>
<keyword evidence="21" id="KW-1185">Reference proteome</keyword>
<comment type="similarity">
    <text evidence="4">Belongs to the pseudouridine synthase TruB family.</text>
</comment>
<dbReference type="Pfam" id="PF01509">
    <property type="entry name" value="TruB_N"/>
    <property type="match status" value="1"/>
</dbReference>
<evidence type="ECO:0000256" key="9">
    <source>
        <dbReference type="ARBA" id="ARBA00022990"/>
    </source>
</evidence>
<evidence type="ECO:0000259" key="19">
    <source>
        <dbReference type="Pfam" id="PF01509"/>
    </source>
</evidence>
<dbReference type="GO" id="GO:0006397">
    <property type="term" value="P:mRNA processing"/>
    <property type="evidence" value="ECO:0007669"/>
    <property type="project" value="UniProtKB-KW"/>
</dbReference>
<accession>A0A8T2IBD8</accession>
<dbReference type="FunFam" id="3.30.2350.10:FF:000013">
    <property type="entry name" value="TruB pseudouridine synthase family member 1"/>
    <property type="match status" value="1"/>
</dbReference>
<dbReference type="GO" id="GO:1990481">
    <property type="term" value="P:mRNA pseudouridine synthesis"/>
    <property type="evidence" value="ECO:0007669"/>
    <property type="project" value="TreeGrafter"/>
</dbReference>
<dbReference type="EC" id="5.4.99.25" evidence="5"/>
<dbReference type="EMBL" id="JAACNH010001056">
    <property type="protein sequence ID" value="KAG8430375.1"/>
    <property type="molecule type" value="Genomic_DNA"/>
</dbReference>
<evidence type="ECO:0000256" key="14">
    <source>
        <dbReference type="ARBA" id="ARBA00059404"/>
    </source>
</evidence>
<evidence type="ECO:0000256" key="4">
    <source>
        <dbReference type="ARBA" id="ARBA00008999"/>
    </source>
</evidence>
<dbReference type="NCBIfam" id="TIGR00431">
    <property type="entry name" value="TruB"/>
    <property type="match status" value="1"/>
</dbReference>
<evidence type="ECO:0000313" key="20">
    <source>
        <dbReference type="EMBL" id="KAG8430375.1"/>
    </source>
</evidence>
<keyword evidence="11" id="KW-0539">Nucleus</keyword>
<evidence type="ECO:0000256" key="12">
    <source>
        <dbReference type="ARBA" id="ARBA00036943"/>
    </source>
</evidence>
<evidence type="ECO:0000256" key="13">
    <source>
        <dbReference type="ARBA" id="ARBA00051710"/>
    </source>
</evidence>
<dbReference type="PANTHER" id="PTHR13767">
    <property type="entry name" value="TRNA-PSEUDOURIDINE SYNTHASE"/>
    <property type="match status" value="1"/>
</dbReference>
<evidence type="ECO:0000256" key="11">
    <source>
        <dbReference type="ARBA" id="ARBA00023242"/>
    </source>
</evidence>
<keyword evidence="6" id="KW-0963">Cytoplasm</keyword>
<evidence type="ECO:0000256" key="3">
    <source>
        <dbReference type="ARBA" id="ARBA00004514"/>
    </source>
</evidence>
<comment type="catalytic activity">
    <reaction evidence="1">
        <text>a uridine in mRNA = a pseudouridine in mRNA</text>
        <dbReference type="Rhea" id="RHEA:56644"/>
        <dbReference type="Rhea" id="RHEA-COMP:14658"/>
        <dbReference type="Rhea" id="RHEA-COMP:14659"/>
        <dbReference type="ChEBI" id="CHEBI:65314"/>
        <dbReference type="ChEBI" id="CHEBI:65315"/>
    </reaction>
</comment>
<gene>
    <name evidence="20" type="ORF">GDO86_017917</name>
</gene>
<evidence type="ECO:0000256" key="6">
    <source>
        <dbReference type="ARBA" id="ARBA00022490"/>
    </source>
</evidence>
<comment type="caution">
    <text evidence="20">The sequence shown here is derived from an EMBL/GenBank/DDBJ whole genome shotgun (WGS) entry which is preliminary data.</text>
</comment>
<dbReference type="AlphaFoldDB" id="A0A8T2IBD8"/>
<dbReference type="InterPro" id="IPR020103">
    <property type="entry name" value="PsdUridine_synth_cat_dom_sf"/>
</dbReference>
<organism evidence="20 21">
    <name type="scientific">Hymenochirus boettgeri</name>
    <name type="common">Congo dwarf clawed frog</name>
    <dbReference type="NCBI Taxonomy" id="247094"/>
    <lineage>
        <taxon>Eukaryota</taxon>
        <taxon>Metazoa</taxon>
        <taxon>Chordata</taxon>
        <taxon>Craniata</taxon>
        <taxon>Vertebrata</taxon>
        <taxon>Euteleostomi</taxon>
        <taxon>Amphibia</taxon>
        <taxon>Batrachia</taxon>
        <taxon>Anura</taxon>
        <taxon>Pipoidea</taxon>
        <taxon>Pipidae</taxon>
        <taxon>Pipinae</taxon>
        <taxon>Hymenochirus</taxon>
    </lineage>
</organism>
<evidence type="ECO:0000256" key="10">
    <source>
        <dbReference type="ARBA" id="ARBA00023235"/>
    </source>
</evidence>
<feature type="region of interest" description="Disordered" evidence="18">
    <location>
        <begin position="248"/>
        <end position="270"/>
    </location>
</feature>
<keyword evidence="10" id="KW-0413">Isomerase</keyword>
<feature type="domain" description="Pseudouridine synthase II N-terminal" evidence="19">
    <location>
        <begin position="44"/>
        <end position="192"/>
    </location>
</feature>
<evidence type="ECO:0000256" key="2">
    <source>
        <dbReference type="ARBA" id="ARBA00004123"/>
    </source>
</evidence>
<dbReference type="SUPFAM" id="SSF55120">
    <property type="entry name" value="Pseudouridine synthase"/>
    <property type="match status" value="1"/>
</dbReference>
<keyword evidence="7" id="KW-0507">mRNA processing</keyword>
<comment type="function">
    <text evidence="14">Pseudouridine synthase that catalyzes pseudouridylation of mRNAs and tRNAs. Mediates pseudouridylation of mRNAs with the consensus sequence 5'-GUUCNANNC-3', harboring a stem-loop structure. Constitutes the major pseudouridine synthase acting on mRNAs. Also catalyzes pseudouridylation of some tRNAs, including synthesis of pseudouridine(55) from uracil-55, in the psi GC loop of a subset of tRNAs. Promotes the processing of pri-let-7 microRNAs (pri-miRNAs) independently of its RNA pseudouridylate synthase activity. Acts by binding to the stem-loop structure on pri-let-7, preventing LIN28-binding (LIN28A and/or LIN28B), thereby enhancing the interaction between pri-let-7 and the microprocessor DGCR8, which mediates miRNA maturation.</text>
</comment>
<dbReference type="GO" id="GO:0003723">
    <property type="term" value="F:RNA binding"/>
    <property type="evidence" value="ECO:0007669"/>
    <property type="project" value="InterPro"/>
</dbReference>
<dbReference type="GO" id="GO:0005634">
    <property type="term" value="C:nucleus"/>
    <property type="evidence" value="ECO:0007669"/>
    <property type="project" value="UniProtKB-SubCell"/>
</dbReference>